<sequence>MDMDYIKIKNTLTIMELYSMNTYLLLDENREKKYGVVMTNSFFFDEEFFYDCAEFAKLLEENGLIEYFSSYDDFFQNSKYSNHLKADKAAIVIVENSDYIIERSFEFSDFYREFNLAFYNAKCIEEIIKNQMKNELLELRRIKKYEVDF</sequence>
<dbReference type="EMBL" id="JAQQLF010000002">
    <property type="protein sequence ID" value="MDC7716113.1"/>
    <property type="molecule type" value="Genomic_DNA"/>
</dbReference>
<proteinExistence type="predicted"/>
<accession>A0ABT5IUB9</accession>
<gene>
    <name evidence="1" type="ORF">PQU95_02600</name>
</gene>
<evidence type="ECO:0000313" key="2">
    <source>
        <dbReference type="Proteomes" id="UP001219956"/>
    </source>
</evidence>
<protein>
    <submittedName>
        <fullName evidence="1">Uncharacterized protein</fullName>
    </submittedName>
</protein>
<name>A0ABT5IUB9_9NEIS</name>
<dbReference type="RefSeq" id="WP_272750550.1">
    <property type="nucleotide sequence ID" value="NZ_JAQQLF010000002.1"/>
</dbReference>
<reference evidence="1 2" key="1">
    <citation type="submission" date="2023-01" db="EMBL/GenBank/DDBJ databases">
        <title>Novel species of the genus Vogesella isolated from rivers.</title>
        <authorList>
            <person name="Lu H."/>
        </authorList>
    </citation>
    <scope>NUCLEOTIDE SEQUENCE [LARGE SCALE GENOMIC DNA]</scope>
    <source>
        <strain evidence="1 2">DC21W</strain>
    </source>
</reference>
<comment type="caution">
    <text evidence="1">The sequence shown here is derived from an EMBL/GenBank/DDBJ whole genome shotgun (WGS) entry which is preliminary data.</text>
</comment>
<organism evidence="1 2">
    <name type="scientific">Vogesella aquatica</name>
    <dbReference type="NCBI Taxonomy" id="2984206"/>
    <lineage>
        <taxon>Bacteria</taxon>
        <taxon>Pseudomonadati</taxon>
        <taxon>Pseudomonadota</taxon>
        <taxon>Betaproteobacteria</taxon>
        <taxon>Neisseriales</taxon>
        <taxon>Chromobacteriaceae</taxon>
        <taxon>Vogesella</taxon>
    </lineage>
</organism>
<keyword evidence="2" id="KW-1185">Reference proteome</keyword>
<dbReference type="Proteomes" id="UP001219956">
    <property type="component" value="Unassembled WGS sequence"/>
</dbReference>
<evidence type="ECO:0000313" key="1">
    <source>
        <dbReference type="EMBL" id="MDC7716113.1"/>
    </source>
</evidence>